<dbReference type="GO" id="GO:0003723">
    <property type="term" value="F:RNA binding"/>
    <property type="evidence" value="ECO:0007669"/>
    <property type="project" value="UniProtKB-UniRule"/>
</dbReference>
<keyword evidence="9 12" id="KW-0539">Nucleus</keyword>
<sequence length="291" mass="32420">MAATANPLAAPGPLQDIVKPHFHQVPLPAESYIKNELGLKLDKDEQICRLALTPAGCPLGPIHCPLRHTTPSPLNFRPKDSANPRAGERLATVCKHWLRGLCKKSDACEFLHEYNLRRMPECWWYAKYGYCSAGDECLYAHPKERKIECPDYKRGFCKLGPNCPRKHVRRVACQLYLTGFCPMGPDCSRGHPKPELPKISEYAGPSISSHRELGPPPPGFGRHGEHERPFAPGGPPNQSTGMAAPIRRNLDEVVCFKCGKNGHYANHCPNRNVPGNRGGLDRSSQRRHDDD</sequence>
<comment type="caution">
    <text evidence="16">The sequence shown here is derived from an EMBL/GenBank/DDBJ whole genome shotgun (WGS) entry which is preliminary data.</text>
</comment>
<feature type="domain" description="C3H1-type" evidence="14">
    <location>
        <begin position="148"/>
        <end position="170"/>
    </location>
</feature>
<dbReference type="Pfam" id="PF00098">
    <property type="entry name" value="zf-CCHC"/>
    <property type="match status" value="1"/>
</dbReference>
<dbReference type="SMART" id="SM00356">
    <property type="entry name" value="ZnF_C3H1"/>
    <property type="match status" value="4"/>
</dbReference>
<dbReference type="InterPro" id="IPR045348">
    <property type="entry name" value="CPSF4/Yth1"/>
</dbReference>
<evidence type="ECO:0000256" key="3">
    <source>
        <dbReference type="ARBA" id="ARBA00022664"/>
    </source>
</evidence>
<keyword evidence="17" id="KW-1185">Reference proteome</keyword>
<comment type="subcellular location">
    <subcellularLocation>
        <location evidence="1 12">Nucleus</location>
    </subcellularLocation>
</comment>
<dbReference type="GO" id="GO:0005634">
    <property type="term" value="C:nucleus"/>
    <property type="evidence" value="ECO:0007669"/>
    <property type="project" value="UniProtKB-SubCell"/>
</dbReference>
<dbReference type="Pfam" id="PF14608">
    <property type="entry name" value="zf-CCCH_2"/>
    <property type="match status" value="1"/>
</dbReference>
<dbReference type="Gene3D" id="4.10.1000.10">
    <property type="entry name" value="Zinc finger, CCCH-type"/>
    <property type="match status" value="2"/>
</dbReference>
<comment type="function">
    <text evidence="10 12">Component of the cleavage factor I (CF I) involved in pre-mRNA 3'-end processing.</text>
</comment>
<dbReference type="Proteomes" id="UP001050691">
    <property type="component" value="Unassembled WGS sequence"/>
</dbReference>
<evidence type="ECO:0000256" key="10">
    <source>
        <dbReference type="ARBA" id="ARBA00024826"/>
    </source>
</evidence>
<dbReference type="InterPro" id="IPR000571">
    <property type="entry name" value="Znf_CCCH"/>
</dbReference>
<keyword evidence="8 12" id="KW-0694">RNA-binding</keyword>
<dbReference type="InterPro" id="IPR036855">
    <property type="entry name" value="Znf_CCCH_sf"/>
</dbReference>
<evidence type="ECO:0000256" key="7">
    <source>
        <dbReference type="ARBA" id="ARBA00022833"/>
    </source>
</evidence>
<keyword evidence="7 11" id="KW-0862">Zinc</keyword>
<dbReference type="GO" id="GO:0031124">
    <property type="term" value="P:mRNA 3'-end processing"/>
    <property type="evidence" value="ECO:0007669"/>
    <property type="project" value="UniProtKB-UniRule"/>
</dbReference>
<keyword evidence="3 12" id="KW-0507">mRNA processing</keyword>
<evidence type="ECO:0000256" key="4">
    <source>
        <dbReference type="ARBA" id="ARBA00022723"/>
    </source>
</evidence>
<feature type="region of interest" description="Disordered" evidence="13">
    <location>
        <begin position="267"/>
        <end position="291"/>
    </location>
</feature>
<evidence type="ECO:0000259" key="14">
    <source>
        <dbReference type="PROSITE" id="PS50103"/>
    </source>
</evidence>
<dbReference type="PANTHER" id="PTHR23102:SF24">
    <property type="entry name" value="CLEAVAGE AND POLYADENYLATION SPECIFICITY FACTOR SUBUNIT 4"/>
    <property type="match status" value="1"/>
</dbReference>
<feature type="zinc finger region" description="C3H1-type" evidence="11">
    <location>
        <begin position="116"/>
        <end position="144"/>
    </location>
</feature>
<evidence type="ECO:0000259" key="15">
    <source>
        <dbReference type="PROSITE" id="PS50158"/>
    </source>
</evidence>
<feature type="region of interest" description="Disordered" evidence="13">
    <location>
        <begin position="204"/>
        <end position="243"/>
    </location>
</feature>
<feature type="compositionally biased region" description="Basic and acidic residues" evidence="13">
    <location>
        <begin position="279"/>
        <end position="291"/>
    </location>
</feature>
<dbReference type="Pfam" id="PF00642">
    <property type="entry name" value="zf-CCCH"/>
    <property type="match status" value="2"/>
</dbReference>
<reference evidence="16" key="1">
    <citation type="submission" date="2021-10" db="EMBL/GenBank/DDBJ databases">
        <title>De novo Genome Assembly of Clathrus columnatus (Basidiomycota, Fungi) Using Illumina and Nanopore Sequence Data.</title>
        <authorList>
            <person name="Ogiso-Tanaka E."/>
            <person name="Itagaki H."/>
            <person name="Hosoya T."/>
            <person name="Hosaka K."/>
        </authorList>
    </citation>
    <scope>NUCLEOTIDE SEQUENCE</scope>
    <source>
        <strain evidence="16">MO-923</strain>
    </source>
</reference>
<dbReference type="PANTHER" id="PTHR23102">
    <property type="entry name" value="CLEAVAGE AND POLYADENYLATION SPECIFICITY FACTOR SUBUNIT 4-RELATED"/>
    <property type="match status" value="1"/>
</dbReference>
<dbReference type="GO" id="GO:0008270">
    <property type="term" value="F:zinc ion binding"/>
    <property type="evidence" value="ECO:0007669"/>
    <property type="project" value="UniProtKB-KW"/>
</dbReference>
<evidence type="ECO:0000313" key="16">
    <source>
        <dbReference type="EMBL" id="GJJ15890.1"/>
    </source>
</evidence>
<feature type="zinc finger region" description="C3H1-type" evidence="11">
    <location>
        <begin position="88"/>
        <end position="115"/>
    </location>
</feature>
<feature type="zinc finger region" description="C3H1-type" evidence="11">
    <location>
        <begin position="42"/>
        <end position="71"/>
    </location>
</feature>
<dbReference type="SMART" id="SM00343">
    <property type="entry name" value="ZnF_C2HC"/>
    <property type="match status" value="1"/>
</dbReference>
<accession>A0AAV5AT22</accession>
<evidence type="ECO:0000256" key="9">
    <source>
        <dbReference type="ARBA" id="ARBA00023242"/>
    </source>
</evidence>
<dbReference type="FunFam" id="4.10.1000.10:FF:000017">
    <property type="entry name" value="Cleavage and polyadenylation specificity factor 30 kDa subunit"/>
    <property type="match status" value="1"/>
</dbReference>
<dbReference type="Gene3D" id="4.10.60.10">
    <property type="entry name" value="Zinc finger, CCHC-type"/>
    <property type="match status" value="1"/>
</dbReference>
<feature type="domain" description="C3H1-type" evidence="14">
    <location>
        <begin position="88"/>
        <end position="115"/>
    </location>
</feature>
<dbReference type="SUPFAM" id="SSF57756">
    <property type="entry name" value="Retrovirus zinc finger-like domains"/>
    <property type="match status" value="1"/>
</dbReference>
<feature type="domain" description="C3H1-type" evidence="14">
    <location>
        <begin position="116"/>
        <end position="144"/>
    </location>
</feature>
<dbReference type="EMBL" id="BPWL01000011">
    <property type="protein sequence ID" value="GJJ15890.1"/>
    <property type="molecule type" value="Genomic_DNA"/>
</dbReference>
<dbReference type="AlphaFoldDB" id="A0AAV5AT22"/>
<keyword evidence="4 11" id="KW-0479">Metal-binding</keyword>
<name>A0AAV5AT22_9AGAM</name>
<comment type="similarity">
    <text evidence="2 12">Belongs to the CPSF4/YTH1 family.</text>
</comment>
<feature type="domain" description="C3H1-type" evidence="14">
    <location>
        <begin position="42"/>
        <end position="71"/>
    </location>
</feature>
<gene>
    <name evidence="16" type="ORF">Clacol_010168</name>
</gene>
<keyword evidence="5 12" id="KW-0677">Repeat</keyword>
<dbReference type="InterPro" id="IPR036875">
    <property type="entry name" value="Znf_CCHC_sf"/>
</dbReference>
<feature type="zinc finger region" description="C3H1-type" evidence="11">
    <location>
        <begin position="148"/>
        <end position="170"/>
    </location>
</feature>
<evidence type="ECO:0000256" key="8">
    <source>
        <dbReference type="ARBA" id="ARBA00022884"/>
    </source>
</evidence>
<feature type="domain" description="CCHC-type" evidence="15">
    <location>
        <begin position="255"/>
        <end position="270"/>
    </location>
</feature>
<protein>
    <recommendedName>
        <fullName evidence="12">mRNA 3'-end-processing protein</fullName>
    </recommendedName>
</protein>
<feature type="domain" description="C3H1-type" evidence="14">
    <location>
        <begin position="172"/>
        <end position="194"/>
    </location>
</feature>
<dbReference type="PROSITE" id="PS50158">
    <property type="entry name" value="ZF_CCHC"/>
    <property type="match status" value="1"/>
</dbReference>
<evidence type="ECO:0000256" key="2">
    <source>
        <dbReference type="ARBA" id="ARBA00008907"/>
    </source>
</evidence>
<organism evidence="16 17">
    <name type="scientific">Clathrus columnatus</name>
    <dbReference type="NCBI Taxonomy" id="1419009"/>
    <lineage>
        <taxon>Eukaryota</taxon>
        <taxon>Fungi</taxon>
        <taxon>Dikarya</taxon>
        <taxon>Basidiomycota</taxon>
        <taxon>Agaricomycotina</taxon>
        <taxon>Agaricomycetes</taxon>
        <taxon>Phallomycetidae</taxon>
        <taxon>Phallales</taxon>
        <taxon>Clathraceae</taxon>
        <taxon>Clathrus</taxon>
    </lineage>
</organism>
<evidence type="ECO:0000256" key="6">
    <source>
        <dbReference type="ARBA" id="ARBA00022771"/>
    </source>
</evidence>
<evidence type="ECO:0000256" key="5">
    <source>
        <dbReference type="ARBA" id="ARBA00022737"/>
    </source>
</evidence>
<evidence type="ECO:0000256" key="13">
    <source>
        <dbReference type="SAM" id="MobiDB-lite"/>
    </source>
</evidence>
<proteinExistence type="inferred from homology"/>
<feature type="zinc finger region" description="C3H1-type" evidence="11">
    <location>
        <begin position="172"/>
        <end position="194"/>
    </location>
</feature>
<evidence type="ECO:0000256" key="12">
    <source>
        <dbReference type="RuleBase" id="RU369008"/>
    </source>
</evidence>
<dbReference type="SUPFAM" id="SSF90229">
    <property type="entry name" value="CCCH zinc finger"/>
    <property type="match status" value="2"/>
</dbReference>
<dbReference type="PROSITE" id="PS50103">
    <property type="entry name" value="ZF_C3H1"/>
    <property type="match status" value="5"/>
</dbReference>
<dbReference type="InterPro" id="IPR001878">
    <property type="entry name" value="Znf_CCHC"/>
</dbReference>
<evidence type="ECO:0000256" key="1">
    <source>
        <dbReference type="ARBA" id="ARBA00004123"/>
    </source>
</evidence>
<evidence type="ECO:0000313" key="17">
    <source>
        <dbReference type="Proteomes" id="UP001050691"/>
    </source>
</evidence>
<evidence type="ECO:0000256" key="11">
    <source>
        <dbReference type="PROSITE-ProRule" id="PRU00723"/>
    </source>
</evidence>
<keyword evidence="6 11" id="KW-0863">Zinc-finger</keyword>